<proteinExistence type="predicted"/>
<comment type="caution">
    <text evidence="1">The sequence shown here is derived from an EMBL/GenBank/DDBJ whole genome shotgun (WGS) entry which is preliminary data.</text>
</comment>
<dbReference type="EMBL" id="JAPTMU010000340">
    <property type="protein sequence ID" value="KAJ4919111.1"/>
    <property type="molecule type" value="Genomic_DNA"/>
</dbReference>
<organism evidence="1 2">
    <name type="scientific">Pogonophryne albipinna</name>
    <dbReference type="NCBI Taxonomy" id="1090488"/>
    <lineage>
        <taxon>Eukaryota</taxon>
        <taxon>Metazoa</taxon>
        <taxon>Chordata</taxon>
        <taxon>Craniata</taxon>
        <taxon>Vertebrata</taxon>
        <taxon>Euteleostomi</taxon>
        <taxon>Actinopterygii</taxon>
        <taxon>Neopterygii</taxon>
        <taxon>Teleostei</taxon>
        <taxon>Neoteleostei</taxon>
        <taxon>Acanthomorphata</taxon>
        <taxon>Eupercaria</taxon>
        <taxon>Perciformes</taxon>
        <taxon>Notothenioidei</taxon>
        <taxon>Pogonophryne</taxon>
    </lineage>
</organism>
<name>A0AAD6A6B8_9TELE</name>
<keyword evidence="2" id="KW-1185">Reference proteome</keyword>
<reference evidence="1" key="1">
    <citation type="submission" date="2022-11" db="EMBL/GenBank/DDBJ databases">
        <title>Chromosome-level genome of Pogonophryne albipinna.</title>
        <authorList>
            <person name="Jo E."/>
        </authorList>
    </citation>
    <scope>NUCLEOTIDE SEQUENCE</scope>
    <source>
        <strain evidence="1">SGF0006</strain>
        <tissue evidence="1">Muscle</tissue>
    </source>
</reference>
<evidence type="ECO:0000313" key="1">
    <source>
        <dbReference type="EMBL" id="KAJ4919111.1"/>
    </source>
</evidence>
<dbReference type="Proteomes" id="UP001219934">
    <property type="component" value="Unassembled WGS sequence"/>
</dbReference>
<dbReference type="AlphaFoldDB" id="A0AAD6A6B8"/>
<gene>
    <name evidence="1" type="ORF">JOQ06_021642</name>
</gene>
<sequence length="86" mass="9270">MAATNSSTTLVNEVSALAVAPLDHDYFAQCLALDCPLGWRQSGRGARPPQTALMPHPIGQTRAKSLPWVSRPQCPVLSQDTCIPEQ</sequence>
<accession>A0AAD6A6B8</accession>
<evidence type="ECO:0000313" key="2">
    <source>
        <dbReference type="Proteomes" id="UP001219934"/>
    </source>
</evidence>
<protein>
    <submittedName>
        <fullName evidence="1">Uncharacterized protein</fullName>
    </submittedName>
</protein>